<organism evidence="1 2">
    <name type="scientific">Brevibacterium iodinum ATCC 49514</name>
    <dbReference type="NCBI Taxonomy" id="1255616"/>
    <lineage>
        <taxon>Bacteria</taxon>
        <taxon>Bacillati</taxon>
        <taxon>Actinomycetota</taxon>
        <taxon>Actinomycetes</taxon>
        <taxon>Micrococcales</taxon>
        <taxon>Brevibacteriaceae</taxon>
        <taxon>Brevibacterium</taxon>
    </lineage>
</organism>
<evidence type="ECO:0000313" key="1">
    <source>
        <dbReference type="EMBL" id="SMX82693.1"/>
    </source>
</evidence>
<dbReference type="EMBL" id="FXYX01000009">
    <property type="protein sequence ID" value="SMX82693.1"/>
    <property type="molecule type" value="Genomic_DNA"/>
</dbReference>
<dbReference type="Proteomes" id="UP000234382">
    <property type="component" value="Unassembled WGS sequence"/>
</dbReference>
<gene>
    <name evidence="1" type="ORF">BI49514_01642</name>
</gene>
<evidence type="ECO:0000313" key="2">
    <source>
        <dbReference type="Proteomes" id="UP000234382"/>
    </source>
</evidence>
<reference evidence="2" key="1">
    <citation type="submission" date="2017-03" db="EMBL/GenBank/DDBJ databases">
        <authorList>
            <person name="Monnet C."/>
        </authorList>
    </citation>
    <scope>NUCLEOTIDE SEQUENCE [LARGE SCALE GENOMIC DNA]</scope>
    <source>
        <strain evidence="2">ATCC 49514</strain>
    </source>
</reference>
<proteinExistence type="predicted"/>
<name>A0A2H1J5L1_9MICO</name>
<sequence length="97" mass="11141">MSFRPDPWRIGLLRPRTNVGVTWFAVRVEGKPSHVREMSKGFNAFDATNDVIADLRTLDPEQAWEEIQEHVRHASIARRGQDSRLPHLERTGFFTAG</sequence>
<dbReference type="AlphaFoldDB" id="A0A2H1J5L1"/>
<accession>A0A2H1J5L1</accession>
<protein>
    <submittedName>
        <fullName evidence="1">Uncharacterized protein</fullName>
    </submittedName>
</protein>
<dbReference type="Gene3D" id="3.30.70.360">
    <property type="match status" value="1"/>
</dbReference>
<keyword evidence="2" id="KW-1185">Reference proteome</keyword>